<dbReference type="GO" id="GO:0032259">
    <property type="term" value="P:methylation"/>
    <property type="evidence" value="ECO:0007669"/>
    <property type="project" value="UniProtKB-KW"/>
</dbReference>
<keyword evidence="2 6" id="KW-0489">Methyltransferase</keyword>
<comment type="caution">
    <text evidence="6">The sequence shown here is derived from an EMBL/GenBank/DDBJ whole genome shotgun (WGS) entry which is preliminary data.</text>
</comment>
<keyword evidence="3 6" id="KW-0808">Transferase</keyword>
<evidence type="ECO:0000256" key="3">
    <source>
        <dbReference type="ARBA" id="ARBA00022679"/>
    </source>
</evidence>
<dbReference type="EMBL" id="CAKLDI010000001">
    <property type="protein sequence ID" value="CAH0533279.1"/>
    <property type="molecule type" value="Genomic_DNA"/>
</dbReference>
<dbReference type="PANTHER" id="PTHR43042:SF3">
    <property type="entry name" value="RIBOSOMAL RNA LARGE SUBUNIT METHYLTRANSFERASE YWBD-RELATED"/>
    <property type="match status" value="1"/>
</dbReference>
<dbReference type="Pfam" id="PF10672">
    <property type="entry name" value="Methyltrans_SAM"/>
    <property type="match status" value="1"/>
</dbReference>
<evidence type="ECO:0000313" key="6">
    <source>
        <dbReference type="EMBL" id="CAH0533279.1"/>
    </source>
</evidence>
<proteinExistence type="predicted"/>
<accession>A0ABN8DWZ4</accession>
<dbReference type="RefSeq" id="WP_237465622.1">
    <property type="nucleotide sequence ID" value="NZ_CAKLDI010000001.1"/>
</dbReference>
<evidence type="ECO:0000313" key="7">
    <source>
        <dbReference type="Proteomes" id="UP000838672"/>
    </source>
</evidence>
<evidence type="ECO:0000256" key="4">
    <source>
        <dbReference type="ARBA" id="ARBA00022691"/>
    </source>
</evidence>
<sequence>MQLSALRDLFSSLSLPQDAPQGRRLFHGRGRLVPGLEQLTIDYLPPVLWVGLFKSADDAFLDELKSQLVALANSEQWVESGLSSIQLQHRYLQPCEVDLVYGDAVQQTEIQEGDLKFGLRFGRNQNTGLFLDMSQGRQWVQQHSSQARVLNLFAYTCGFSVAAIAGGAKQVVNLDMAKGALSTGRENHQRNGHDLRSVSFLGHDLFNSWGKLKKSGPYEMVVIDPPSFQKGSFALTKDYGKVLRRLDSLTVDGAQVLVCANSPDVTPDYLIDMMAEEAPQFSLVERLANPAVFADVDEQSSLKVMVFVKNKAVDA</sequence>
<reference evidence="6" key="1">
    <citation type="submission" date="2021-11" db="EMBL/GenBank/DDBJ databases">
        <authorList>
            <person name="Rodrigo-Torres L."/>
            <person name="Arahal R. D."/>
            <person name="Lucena T."/>
        </authorList>
    </citation>
    <scope>NUCLEOTIDE SEQUENCE</scope>
    <source>
        <strain evidence="6">CECT 7929</strain>
    </source>
</reference>
<dbReference type="CDD" id="cd02440">
    <property type="entry name" value="AdoMet_MTases"/>
    <property type="match status" value="1"/>
</dbReference>
<dbReference type="Proteomes" id="UP000838672">
    <property type="component" value="Unassembled WGS sequence"/>
</dbReference>
<evidence type="ECO:0000256" key="2">
    <source>
        <dbReference type="ARBA" id="ARBA00022603"/>
    </source>
</evidence>
<evidence type="ECO:0000256" key="1">
    <source>
        <dbReference type="ARBA" id="ARBA00022552"/>
    </source>
</evidence>
<protein>
    <submittedName>
        <fullName evidence="6">Ribosomal RNA large subunit methyltransferase K/L</fullName>
        <ecNumber evidence="6">2.1.1.264</ecNumber>
    </submittedName>
</protein>
<dbReference type="InterPro" id="IPR029063">
    <property type="entry name" value="SAM-dependent_MTases_sf"/>
</dbReference>
<name>A0ABN8DWZ4_9VIBR</name>
<dbReference type="SUPFAM" id="SSF53335">
    <property type="entry name" value="S-adenosyl-L-methionine-dependent methyltransferases"/>
    <property type="match status" value="1"/>
</dbReference>
<dbReference type="PANTHER" id="PTHR43042">
    <property type="entry name" value="SAM-DEPENDENT METHYLTRANSFERASE"/>
    <property type="match status" value="1"/>
</dbReference>
<keyword evidence="1" id="KW-0698">rRNA processing</keyword>
<dbReference type="GO" id="GO:0008168">
    <property type="term" value="F:methyltransferase activity"/>
    <property type="evidence" value="ECO:0007669"/>
    <property type="project" value="UniProtKB-KW"/>
</dbReference>
<gene>
    <name evidence="6" type="primary">rlmL_1</name>
    <name evidence="6" type="ORF">VST7929_01143</name>
</gene>
<keyword evidence="4" id="KW-0949">S-adenosyl-L-methionine</keyword>
<evidence type="ECO:0000259" key="5">
    <source>
        <dbReference type="Pfam" id="PF10672"/>
    </source>
</evidence>
<dbReference type="EC" id="2.1.1.264" evidence="6"/>
<keyword evidence="7" id="KW-1185">Reference proteome</keyword>
<dbReference type="Gene3D" id="3.40.50.150">
    <property type="entry name" value="Vaccinia Virus protein VP39"/>
    <property type="match status" value="1"/>
</dbReference>
<dbReference type="InterPro" id="IPR019614">
    <property type="entry name" value="SAM-dep_methyl-trfase"/>
</dbReference>
<organism evidence="6 7">
    <name type="scientific">Vibrio stylophorae</name>
    <dbReference type="NCBI Taxonomy" id="659351"/>
    <lineage>
        <taxon>Bacteria</taxon>
        <taxon>Pseudomonadati</taxon>
        <taxon>Pseudomonadota</taxon>
        <taxon>Gammaproteobacteria</taxon>
        <taxon>Vibrionales</taxon>
        <taxon>Vibrionaceae</taxon>
        <taxon>Vibrio</taxon>
    </lineage>
</organism>
<feature type="domain" description="S-adenosylmethionine-dependent methyltransferase" evidence="5">
    <location>
        <begin position="23"/>
        <end position="307"/>
    </location>
</feature>